<feature type="transmembrane region" description="Helical" evidence="1">
    <location>
        <begin position="591"/>
        <end position="612"/>
    </location>
</feature>
<reference evidence="4" key="2">
    <citation type="submission" date="2022-06" db="UniProtKB">
        <authorList>
            <consortium name="EnsemblMetazoa"/>
        </authorList>
    </citation>
    <scope>IDENTIFICATION</scope>
    <source>
        <strain evidence="4">p50T (Dazao)</strain>
    </source>
</reference>
<dbReference type="RefSeq" id="XP_037873717.1">
    <property type="nucleotide sequence ID" value="XM_038017789.2"/>
</dbReference>
<dbReference type="InterPro" id="IPR052728">
    <property type="entry name" value="O2_lipid_transport_reg"/>
</dbReference>
<dbReference type="Proteomes" id="UP000005204">
    <property type="component" value="Unassembled WGS sequence"/>
</dbReference>
<evidence type="ECO:0000259" key="3">
    <source>
        <dbReference type="Pfam" id="PF01757"/>
    </source>
</evidence>
<dbReference type="AlphaFoldDB" id="A0A8R2M4E4"/>
<dbReference type="PANTHER" id="PTHR11161">
    <property type="entry name" value="O-ACYLTRANSFERASE"/>
    <property type="match status" value="1"/>
</dbReference>
<keyword evidence="5" id="KW-1185">Reference proteome</keyword>
<keyword evidence="1" id="KW-1133">Transmembrane helix</keyword>
<sequence>MSSKMLNIFLLLFIFGESYGVIYKLNETDYQRMPALFKFDNYEECLSKPEGIYCTTKFEIIKITPNPVYDMIVEFSKHTVKHYNHSKLFYGVCLSDNRNQTNISTWDLKQSVEARLNESFWSEHRLRTKITDISCSNEKEDYKLDIGDVIVGTACLILVLLNVVASFCDLYFGDENNKSPEWYHYFSIRCNWRRLMEPFDETNPRLRPLKCLNGLRSVLMCLVILIHTSVPVFVCNNNPRYLEQWFDNIYYHLLFNATFIMQIFIVISGFLLIYNQQISDESNEISWKILPKRTLERWLRLTPPYAVILALTATWFRHVGSGPFWPEVAGSEIRDCRRYWWQHLLYIHNYSNESDCTIQSWYIAADMQLFIFGLIIYLACRTPRSRKIVLPTFFFIGIAIVAAHTYLENLDGTVICTPDIIVPYIRVIRNQIRIDPTFLKVYRRSHTNIPCYILGMGAGYLFYYWQKINLNLDKIKKYKMLCWMLGPLPVVLGSGIMVMASYFYMDAPRSSVMLRTMYAATAKPVFGLLFTVLICAMIMKLENVFRTIFEWDCWSIVARLSYCAYNIHVTIIRYTASLSTVPFQQSIMAMVQYYIFILVVSLLLSIPLWLLVEEPMNRVWKLYLRSSSKTTQVQEKIKLK</sequence>
<name>A0A8R2M4E4_BOMMO</name>
<evidence type="ECO:0000256" key="2">
    <source>
        <dbReference type="SAM" id="SignalP"/>
    </source>
</evidence>
<keyword evidence="2" id="KW-0732">Signal</keyword>
<dbReference type="InterPro" id="IPR002656">
    <property type="entry name" value="Acyl_transf_3_dom"/>
</dbReference>
<dbReference type="PANTHER" id="PTHR11161:SF22">
    <property type="entry name" value="ACYLTRANSFERASE 3 DOMAIN-CONTAINING PROTEIN-RELATED"/>
    <property type="match status" value="1"/>
</dbReference>
<protein>
    <recommendedName>
        <fullName evidence="3">Acyltransferase 3 domain-containing protein</fullName>
    </recommendedName>
</protein>
<feature type="chain" id="PRO_5035944259" description="Acyltransferase 3 domain-containing protein" evidence="2">
    <location>
        <begin position="21"/>
        <end position="640"/>
    </location>
</feature>
<dbReference type="GeneID" id="101735739"/>
<feature type="transmembrane region" description="Helical" evidence="1">
    <location>
        <begin position="551"/>
        <end position="571"/>
    </location>
</feature>
<feature type="transmembrane region" description="Helical" evidence="1">
    <location>
        <begin position="360"/>
        <end position="379"/>
    </location>
</feature>
<feature type="signal peptide" evidence="2">
    <location>
        <begin position="1"/>
        <end position="20"/>
    </location>
</feature>
<evidence type="ECO:0000256" key="1">
    <source>
        <dbReference type="SAM" id="Phobius"/>
    </source>
</evidence>
<dbReference type="EnsemblMetazoa" id="XM_038017789.1">
    <property type="protein sequence ID" value="XP_037873717.1"/>
    <property type="gene ID" value="LOC101735739"/>
</dbReference>
<feature type="transmembrane region" description="Helical" evidence="1">
    <location>
        <begin position="215"/>
        <end position="234"/>
    </location>
</feature>
<keyword evidence="1" id="KW-0472">Membrane</keyword>
<feature type="transmembrane region" description="Helical" evidence="1">
    <location>
        <begin position="447"/>
        <end position="465"/>
    </location>
</feature>
<feature type="domain" description="Acyltransferase 3" evidence="3">
    <location>
        <begin position="211"/>
        <end position="608"/>
    </location>
</feature>
<evidence type="ECO:0000313" key="4">
    <source>
        <dbReference type="EnsemblMetazoa" id="XP_037873717.1"/>
    </source>
</evidence>
<feature type="transmembrane region" description="Helical" evidence="1">
    <location>
        <begin position="517"/>
        <end position="539"/>
    </location>
</feature>
<feature type="transmembrane region" description="Helical" evidence="1">
    <location>
        <begin position="249"/>
        <end position="274"/>
    </location>
</feature>
<evidence type="ECO:0000313" key="5">
    <source>
        <dbReference type="Proteomes" id="UP000005204"/>
    </source>
</evidence>
<accession>A0A8R2M4E4</accession>
<proteinExistence type="predicted"/>
<dbReference type="Pfam" id="PF01757">
    <property type="entry name" value="Acyl_transf_3"/>
    <property type="match status" value="1"/>
</dbReference>
<feature type="transmembrane region" description="Helical" evidence="1">
    <location>
        <begin position="485"/>
        <end position="505"/>
    </location>
</feature>
<organism evidence="4 5">
    <name type="scientific">Bombyx mori</name>
    <name type="common">Silk moth</name>
    <dbReference type="NCBI Taxonomy" id="7091"/>
    <lineage>
        <taxon>Eukaryota</taxon>
        <taxon>Metazoa</taxon>
        <taxon>Ecdysozoa</taxon>
        <taxon>Arthropoda</taxon>
        <taxon>Hexapoda</taxon>
        <taxon>Insecta</taxon>
        <taxon>Pterygota</taxon>
        <taxon>Neoptera</taxon>
        <taxon>Endopterygota</taxon>
        <taxon>Lepidoptera</taxon>
        <taxon>Glossata</taxon>
        <taxon>Ditrysia</taxon>
        <taxon>Bombycoidea</taxon>
        <taxon>Bombycidae</taxon>
        <taxon>Bombycinae</taxon>
        <taxon>Bombyx</taxon>
    </lineage>
</organism>
<feature type="transmembrane region" description="Helical" evidence="1">
    <location>
        <begin position="388"/>
        <end position="407"/>
    </location>
</feature>
<reference evidence="5" key="1">
    <citation type="journal article" date="2008" name="Insect Biochem. Mol. Biol.">
        <title>The genome of a lepidopteran model insect, the silkworm Bombyx mori.</title>
        <authorList>
            <consortium name="International Silkworm Genome Consortium"/>
        </authorList>
    </citation>
    <scope>NUCLEOTIDE SEQUENCE [LARGE SCALE GENOMIC DNA]</scope>
    <source>
        <strain evidence="5">p50T</strain>
    </source>
</reference>
<feature type="transmembrane region" description="Helical" evidence="1">
    <location>
        <begin position="298"/>
        <end position="316"/>
    </location>
</feature>
<keyword evidence="1" id="KW-0812">Transmembrane</keyword>
<feature type="transmembrane region" description="Helical" evidence="1">
    <location>
        <begin position="149"/>
        <end position="172"/>
    </location>
</feature>
<dbReference type="GO" id="GO:0016747">
    <property type="term" value="F:acyltransferase activity, transferring groups other than amino-acyl groups"/>
    <property type="evidence" value="ECO:0007669"/>
    <property type="project" value="InterPro"/>
</dbReference>